<dbReference type="Proteomes" id="UP000321555">
    <property type="component" value="Chromosome"/>
</dbReference>
<dbReference type="STRING" id="1742359.GCA_001439625_03102"/>
<keyword evidence="1" id="KW-1133">Transmembrane helix</keyword>
<feature type="transmembrane region" description="Helical" evidence="1">
    <location>
        <begin position="7"/>
        <end position="24"/>
    </location>
</feature>
<dbReference type="OrthoDB" id="9793324at2"/>
<evidence type="ECO:0000313" key="3">
    <source>
        <dbReference type="Proteomes" id="UP000321555"/>
    </source>
</evidence>
<keyword evidence="1" id="KW-0812">Transmembrane</keyword>
<dbReference type="RefSeq" id="WP_146846570.1">
    <property type="nucleotide sequence ID" value="NZ_CP042593.1"/>
</dbReference>
<keyword evidence="3" id="KW-1185">Reference proteome</keyword>
<dbReference type="InterPro" id="IPR014202">
    <property type="entry name" value="Spore_II_R"/>
</dbReference>
<evidence type="ECO:0000256" key="1">
    <source>
        <dbReference type="SAM" id="Phobius"/>
    </source>
</evidence>
<dbReference type="EMBL" id="CP042593">
    <property type="protein sequence ID" value="QED49735.1"/>
    <property type="molecule type" value="Genomic_DNA"/>
</dbReference>
<protein>
    <submittedName>
        <fullName evidence="2">Stage II sporulation protein R</fullName>
    </submittedName>
</protein>
<dbReference type="KEGG" id="bda:FSZ17_22025"/>
<evidence type="ECO:0000313" key="2">
    <source>
        <dbReference type="EMBL" id="QED49735.1"/>
    </source>
</evidence>
<dbReference type="AlphaFoldDB" id="A0A5B8Z9D3"/>
<dbReference type="Pfam" id="PF09551">
    <property type="entry name" value="Spore_II_R"/>
    <property type="match status" value="1"/>
</dbReference>
<organism evidence="2 3">
    <name type="scientific">Cytobacillus dafuensis</name>
    <name type="common">Bacillus dafuensis</name>
    <dbReference type="NCBI Taxonomy" id="1742359"/>
    <lineage>
        <taxon>Bacteria</taxon>
        <taxon>Bacillati</taxon>
        <taxon>Bacillota</taxon>
        <taxon>Bacilli</taxon>
        <taxon>Bacillales</taxon>
        <taxon>Bacillaceae</taxon>
        <taxon>Cytobacillus</taxon>
    </lineage>
</organism>
<gene>
    <name evidence="2" type="primary">spoIIR</name>
    <name evidence="2" type="ORF">FSZ17_22025</name>
</gene>
<proteinExistence type="predicted"/>
<reference evidence="3" key="1">
    <citation type="submission" date="2019-08" db="EMBL/GenBank/DDBJ databases">
        <authorList>
            <person name="Zheng X."/>
        </authorList>
    </citation>
    <scope>NUCLEOTIDE SEQUENCE [LARGE SCALE GENOMIC DNA]</scope>
    <source>
        <strain evidence="3">FJAT-25496</strain>
    </source>
</reference>
<keyword evidence="1" id="KW-0472">Membrane</keyword>
<sequence>MKTKTIVRLYIMMLSIGTILSLYIPKTEVVANEPLIIPSEAIRLRILANSDREADQELKRRIRDAVNAEITEWVAELTSIEEARRLIRSRLPEIQKIAENIVEKEKLTQAVKIDFGKVDFPTKLYGEFLYPAGEYEAILITLGEGKGANWWCVLFPPLCFLDFSNGVAVSDGFEEDDQTSQTQTIKSPAEVNEDIDIVETKQEKKPSNQETIKKEAPVFVDNDEQEVEVKFFFKELWDKIFE</sequence>
<accession>A0A5B8Z9D3</accession>
<name>A0A5B8Z9D3_CYTDA</name>
<dbReference type="NCBIfam" id="TIGR02837">
    <property type="entry name" value="spore_II_R"/>
    <property type="match status" value="1"/>
</dbReference>